<dbReference type="Proteomes" id="UP000192582">
    <property type="component" value="Unassembled WGS sequence"/>
</dbReference>
<sequence length="75" mass="8257">MKRWGASGLHRGIGHSLHWVLRRLGHDASRVRRQNARQNWVPHVTRPSPSRAVPPSSEAVPALNAAGFPLILATP</sequence>
<name>A0A1W1VUR4_9DEIO</name>
<evidence type="ECO:0000313" key="1">
    <source>
        <dbReference type="EMBL" id="SMB97066.1"/>
    </source>
</evidence>
<keyword evidence="2" id="KW-1185">Reference proteome</keyword>
<evidence type="ECO:0000313" key="2">
    <source>
        <dbReference type="Proteomes" id="UP000192582"/>
    </source>
</evidence>
<reference evidence="1 2" key="1">
    <citation type="submission" date="2017-04" db="EMBL/GenBank/DDBJ databases">
        <authorList>
            <person name="Afonso C.L."/>
            <person name="Miller P.J."/>
            <person name="Scott M.A."/>
            <person name="Spackman E."/>
            <person name="Goraichik I."/>
            <person name="Dimitrov K.M."/>
            <person name="Suarez D.L."/>
            <person name="Swayne D.E."/>
        </authorList>
    </citation>
    <scope>NUCLEOTIDE SEQUENCE [LARGE SCALE GENOMIC DNA]</scope>
    <source>
        <strain evidence="1 2">KR-140</strain>
    </source>
</reference>
<gene>
    <name evidence="1" type="ORF">SAMN00790413_06323</name>
</gene>
<dbReference type="AlphaFoldDB" id="A0A1W1VUR4"/>
<organism evidence="1 2">
    <name type="scientific">Deinococcus hopiensis KR-140</name>
    <dbReference type="NCBI Taxonomy" id="695939"/>
    <lineage>
        <taxon>Bacteria</taxon>
        <taxon>Thermotogati</taxon>
        <taxon>Deinococcota</taxon>
        <taxon>Deinococci</taxon>
        <taxon>Deinococcales</taxon>
        <taxon>Deinococcaceae</taxon>
        <taxon>Deinococcus</taxon>
    </lineage>
</organism>
<accession>A0A1W1VUR4</accession>
<proteinExistence type="predicted"/>
<dbReference type="EMBL" id="FWWU01000010">
    <property type="protein sequence ID" value="SMB97066.1"/>
    <property type="molecule type" value="Genomic_DNA"/>
</dbReference>
<protein>
    <submittedName>
        <fullName evidence="1">Uncharacterized protein</fullName>
    </submittedName>
</protein>